<evidence type="ECO:0000313" key="2">
    <source>
        <dbReference type="Proteomes" id="UP000187209"/>
    </source>
</evidence>
<comment type="caution">
    <text evidence="1">The sequence shown here is derived from an EMBL/GenBank/DDBJ whole genome shotgun (WGS) entry which is preliminary data.</text>
</comment>
<proteinExistence type="predicted"/>
<dbReference type="Proteomes" id="UP000187209">
    <property type="component" value="Unassembled WGS sequence"/>
</dbReference>
<organism evidence="1 2">
    <name type="scientific">Stentor coeruleus</name>
    <dbReference type="NCBI Taxonomy" id="5963"/>
    <lineage>
        <taxon>Eukaryota</taxon>
        <taxon>Sar</taxon>
        <taxon>Alveolata</taxon>
        <taxon>Ciliophora</taxon>
        <taxon>Postciliodesmatophora</taxon>
        <taxon>Heterotrichea</taxon>
        <taxon>Heterotrichida</taxon>
        <taxon>Stentoridae</taxon>
        <taxon>Stentor</taxon>
    </lineage>
</organism>
<reference evidence="1 2" key="1">
    <citation type="submission" date="2016-11" db="EMBL/GenBank/DDBJ databases">
        <title>The macronuclear genome of Stentor coeruleus: a giant cell with tiny introns.</title>
        <authorList>
            <person name="Slabodnick M."/>
            <person name="Ruby J.G."/>
            <person name="Reiff S.B."/>
            <person name="Swart E.C."/>
            <person name="Gosai S."/>
            <person name="Prabakaran S."/>
            <person name="Witkowska E."/>
            <person name="Larue G.E."/>
            <person name="Fisher S."/>
            <person name="Freeman R.M."/>
            <person name="Gunawardena J."/>
            <person name="Chu W."/>
            <person name="Stover N.A."/>
            <person name="Gregory B.D."/>
            <person name="Nowacki M."/>
            <person name="Derisi J."/>
            <person name="Roy S.W."/>
            <person name="Marshall W.F."/>
            <person name="Sood P."/>
        </authorList>
    </citation>
    <scope>NUCLEOTIDE SEQUENCE [LARGE SCALE GENOMIC DNA]</scope>
    <source>
        <strain evidence="1">WM001</strain>
    </source>
</reference>
<evidence type="ECO:0000313" key="1">
    <source>
        <dbReference type="EMBL" id="OMJ79667.1"/>
    </source>
</evidence>
<dbReference type="AlphaFoldDB" id="A0A1R2BSM7"/>
<name>A0A1R2BSM7_9CILI</name>
<accession>A0A1R2BSM7</accession>
<protein>
    <submittedName>
        <fullName evidence="1">Uncharacterized protein</fullName>
    </submittedName>
</protein>
<dbReference type="EMBL" id="MPUH01000460">
    <property type="protein sequence ID" value="OMJ79667.1"/>
    <property type="molecule type" value="Genomic_DNA"/>
</dbReference>
<sequence length="227" mass="26224">MSVSEHKFLPLSTRRHLNQVNIKRPYTAKYLNPSQKIQHLNQIQRKLSCSQFLEKPFEEKEPQLYIATARVYNSERPKKITNKPSAQNPQQSILKLGVHTYKLEKSRSVATIMIKSYNQPGQSSENIPRKAFCIDKNIKEDSKKIIIGMQKTGRYKNAKPSYHMKTQLLEFNNIPLSSTRRAQSKKSLFRGESNTVYPFTKLARLLTPSYIHNIDLCVTSARGLPFN</sequence>
<gene>
    <name evidence="1" type="ORF">SteCoe_20289</name>
</gene>
<keyword evidence="2" id="KW-1185">Reference proteome</keyword>